<evidence type="ECO:0000313" key="2">
    <source>
        <dbReference type="EMBL" id="SFL06219.1"/>
    </source>
</evidence>
<name>A0A1I4ELQ1_9ACTN</name>
<protein>
    <recommendedName>
        <fullName evidence="4">Excreted virulence factor EspC, type VII ESX diderm</fullName>
    </recommendedName>
</protein>
<reference evidence="3" key="1">
    <citation type="submission" date="2016-10" db="EMBL/GenBank/DDBJ databases">
        <authorList>
            <person name="Varghese N."/>
            <person name="Submissions S."/>
        </authorList>
    </citation>
    <scope>NUCLEOTIDE SEQUENCE [LARGE SCALE GENOMIC DNA]</scope>
    <source>
        <strain evidence="3">PL19</strain>
    </source>
</reference>
<dbReference type="OrthoDB" id="4313350at2"/>
<evidence type="ECO:0000313" key="3">
    <source>
        <dbReference type="Proteomes" id="UP000198928"/>
    </source>
</evidence>
<sequence length="141" mass="15033">MSFDDEWNQLVAEASRRREAQTRLASAEEGGRSGADLANADFGLEDGPIRSKASGIRTANTDARSKSRLADARAAGTIHSGWFAGAASDDCVNAWQKRLHGLSDLVEDAADALTKAMDQQIDQDRSTAAGLRASARWLEGA</sequence>
<dbReference type="EMBL" id="FOSG01000012">
    <property type="protein sequence ID" value="SFL06219.1"/>
    <property type="molecule type" value="Genomic_DNA"/>
</dbReference>
<feature type="region of interest" description="Disordered" evidence="1">
    <location>
        <begin position="14"/>
        <end position="64"/>
    </location>
</feature>
<evidence type="ECO:0000256" key="1">
    <source>
        <dbReference type="SAM" id="MobiDB-lite"/>
    </source>
</evidence>
<gene>
    <name evidence="2" type="ORF">SAMN05192584_112113</name>
</gene>
<organism evidence="2 3">
    <name type="scientific">Streptomyces pini</name>
    <dbReference type="NCBI Taxonomy" id="1520580"/>
    <lineage>
        <taxon>Bacteria</taxon>
        <taxon>Bacillati</taxon>
        <taxon>Actinomycetota</taxon>
        <taxon>Actinomycetes</taxon>
        <taxon>Kitasatosporales</taxon>
        <taxon>Streptomycetaceae</taxon>
        <taxon>Streptomyces</taxon>
    </lineage>
</organism>
<dbReference type="AlphaFoldDB" id="A0A1I4ELQ1"/>
<proteinExistence type="predicted"/>
<evidence type="ECO:0008006" key="4">
    <source>
        <dbReference type="Google" id="ProtNLM"/>
    </source>
</evidence>
<dbReference type="Proteomes" id="UP000198928">
    <property type="component" value="Unassembled WGS sequence"/>
</dbReference>
<accession>A0A1I4ELQ1</accession>
<keyword evidence="3" id="KW-1185">Reference proteome</keyword>
<dbReference type="RefSeq" id="WP_093850706.1">
    <property type="nucleotide sequence ID" value="NZ_FOSG01000012.1"/>
</dbReference>